<evidence type="ECO:0000313" key="6">
    <source>
        <dbReference type="Proteomes" id="UP000017840"/>
    </source>
</evidence>
<organism evidence="5 6">
    <name type="scientific">Candidatus Halobonum tyrrellensis G22</name>
    <dbReference type="NCBI Taxonomy" id="1324957"/>
    <lineage>
        <taxon>Archaea</taxon>
        <taxon>Methanobacteriati</taxon>
        <taxon>Methanobacteriota</taxon>
        <taxon>Stenosarchaea group</taxon>
        <taxon>Halobacteria</taxon>
        <taxon>Halobacteriales</taxon>
        <taxon>Haloferacaceae</taxon>
        <taxon>Candidatus Halobonum</taxon>
    </lineage>
</organism>
<dbReference type="OrthoDB" id="342562at2157"/>
<comment type="similarity">
    <text evidence="1">Belongs to the glycosyl hydrolase 15 family.</text>
</comment>
<feature type="domain" description="GH15-like" evidence="3">
    <location>
        <begin position="238"/>
        <end position="597"/>
    </location>
</feature>
<dbReference type="PATRIC" id="fig|1324957.4.peg.30"/>
<dbReference type="EMBL" id="ASGZ01000001">
    <property type="protein sequence ID" value="ESP90223.1"/>
    <property type="molecule type" value="Genomic_DNA"/>
</dbReference>
<feature type="region of interest" description="Disordered" evidence="2">
    <location>
        <begin position="607"/>
        <end position="629"/>
    </location>
</feature>
<dbReference type="Gene3D" id="1.50.10.10">
    <property type="match status" value="1"/>
</dbReference>
<dbReference type="STRING" id="1324957.K933_00140"/>
<dbReference type="PANTHER" id="PTHR31616:SF0">
    <property type="entry name" value="GLUCAN 1,4-ALPHA-GLUCOSIDASE"/>
    <property type="match status" value="1"/>
</dbReference>
<proteinExistence type="inferred from homology"/>
<evidence type="ECO:0000259" key="4">
    <source>
        <dbReference type="Pfam" id="PF19291"/>
    </source>
</evidence>
<keyword evidence="5" id="KW-0378">Hydrolase</keyword>
<dbReference type="Pfam" id="PF19291">
    <property type="entry name" value="TREH_N"/>
    <property type="match status" value="1"/>
</dbReference>
<comment type="caution">
    <text evidence="5">The sequence shown here is derived from an EMBL/GenBank/DDBJ whole genome shotgun (WGS) entry which is preliminary data.</text>
</comment>
<dbReference type="GO" id="GO:0004553">
    <property type="term" value="F:hydrolase activity, hydrolyzing O-glycosyl compounds"/>
    <property type="evidence" value="ECO:0007669"/>
    <property type="project" value="UniProtKB-ARBA"/>
</dbReference>
<dbReference type="RefSeq" id="WP_023392629.1">
    <property type="nucleotide sequence ID" value="NZ_ASGZ01000001.1"/>
</dbReference>
<dbReference type="InterPro" id="IPR008928">
    <property type="entry name" value="6-hairpin_glycosidase_sf"/>
</dbReference>
<evidence type="ECO:0000313" key="5">
    <source>
        <dbReference type="EMBL" id="ESP90223.1"/>
    </source>
</evidence>
<accession>V4HKB2</accession>
<evidence type="ECO:0000259" key="3">
    <source>
        <dbReference type="Pfam" id="PF00723"/>
    </source>
</evidence>
<dbReference type="PANTHER" id="PTHR31616">
    <property type="entry name" value="TREHALASE"/>
    <property type="match status" value="1"/>
</dbReference>
<dbReference type="InterPro" id="IPR045582">
    <property type="entry name" value="Trehalase-like_N"/>
</dbReference>
<keyword evidence="6" id="KW-1185">Reference proteome</keyword>
<dbReference type="AlphaFoldDB" id="V4HKB2"/>
<protein>
    <submittedName>
        <fullName evidence="5">Glycosyl hydrolase, glucoamylase</fullName>
    </submittedName>
</protein>
<gene>
    <name evidence="5" type="ORF">K933_00140</name>
</gene>
<reference evidence="5 6" key="1">
    <citation type="journal article" date="2013" name="Genome Announc.">
        <title>Draft Genome Sequence of 'Candidatus Halobonum tyrrellensis' Strain G22, Isolated from the Hypersaline Waters of Lake Tyrrell, Australia.</title>
        <authorList>
            <person name="Ugalde J.A."/>
            <person name="Narasingarao P."/>
            <person name="Kuo S."/>
            <person name="Podell S."/>
            <person name="Allen E.E."/>
        </authorList>
    </citation>
    <scope>NUCLEOTIDE SEQUENCE [LARGE SCALE GENOMIC DNA]</scope>
    <source>
        <strain evidence="5 6">G22</strain>
    </source>
</reference>
<evidence type="ECO:0000256" key="1">
    <source>
        <dbReference type="ARBA" id="ARBA00006188"/>
    </source>
</evidence>
<dbReference type="Pfam" id="PF00723">
    <property type="entry name" value="Glyco_hydro_15"/>
    <property type="match status" value="1"/>
</dbReference>
<feature type="domain" description="Trehalase-like N-terminal" evidence="4">
    <location>
        <begin position="7"/>
        <end position="182"/>
    </location>
</feature>
<dbReference type="InterPro" id="IPR011613">
    <property type="entry name" value="GH15-like"/>
</dbReference>
<dbReference type="eggNOG" id="arCOG03286">
    <property type="taxonomic scope" value="Archaea"/>
</dbReference>
<dbReference type="SUPFAM" id="SSF48208">
    <property type="entry name" value="Six-hairpin glycosidases"/>
    <property type="match status" value="1"/>
</dbReference>
<dbReference type="GO" id="GO:0005975">
    <property type="term" value="P:carbohydrate metabolic process"/>
    <property type="evidence" value="ECO:0007669"/>
    <property type="project" value="InterPro"/>
</dbReference>
<dbReference type="Proteomes" id="UP000017840">
    <property type="component" value="Unassembled WGS sequence"/>
</dbReference>
<evidence type="ECO:0000256" key="2">
    <source>
        <dbReference type="SAM" id="MobiDB-lite"/>
    </source>
</evidence>
<dbReference type="InterPro" id="IPR012341">
    <property type="entry name" value="6hp_glycosidase-like_sf"/>
</dbReference>
<name>V4HKB2_9EURY</name>
<sequence length="629" mass="69451">METPDYPPLSDYGVIGDQTTCALVNRHGSVDWWCLPHLESPSAFGAVLDAEQGGRFRIRPVYPYQSAQTYVERTNVLRTDFYGATGRAALTDWMPFPGPEESLEESNALYRKLECLDGPLRFDVTFDPRFEYGRERPDLRETDRGVVATGDAEAVHLAAPPSLAVDGLGDDGADATLSLDEGETAWFVVRDRRGDAGFDHDPASFESRLESTVDAWRGWLSEGGRQSGRIDDGQWERLVDRSALALKLLIHESTDAIAAAPTTSLPEEIGGSRNWDYRYSWIRDAALTVQALSKLGHADEASAYFSWLISKVYDSPESIRPLYGLHGDASVEEYTLDHLEGYRRSSPVRVGNAAEAQRQLDVYGELVLALYETTRFGETLGDEAWTAVREVVDHVVEVWDEPDAGIWEVRSEPRQFVHSKVMCWVALDRGVKLVEDAGFDGPVDRWRRAREEVRETVLDRGYSEEAGSFVRSFETTEALDATALLFPLYGFLPFDDPRVEGTIAAVRDRLTTDAGLVYRYEGEDGLPGGEGTFVLCSFWLVDALALSGRVDEAEALFGEVLARTGPLGLLSEEIAAESGALLGNYPQAFSHIGLINSVLYLDRARENRQPGPEPLGAESARGTLGSDGS</sequence>